<evidence type="ECO:0000256" key="1">
    <source>
        <dbReference type="ARBA" id="ARBA00022714"/>
    </source>
</evidence>
<feature type="transmembrane region" description="Helical" evidence="5">
    <location>
        <begin position="86"/>
        <end position="103"/>
    </location>
</feature>
<dbReference type="AlphaFoldDB" id="A0A562SU39"/>
<dbReference type="EMBL" id="VLLG01000005">
    <property type="protein sequence ID" value="TWI84210.1"/>
    <property type="molecule type" value="Genomic_DNA"/>
</dbReference>
<organism evidence="7 8">
    <name type="scientific">Chitinophaga japonensis</name>
    <name type="common">Flexibacter japonensis</name>
    <dbReference type="NCBI Taxonomy" id="104662"/>
    <lineage>
        <taxon>Bacteria</taxon>
        <taxon>Pseudomonadati</taxon>
        <taxon>Bacteroidota</taxon>
        <taxon>Chitinophagia</taxon>
        <taxon>Chitinophagales</taxon>
        <taxon>Chitinophagaceae</taxon>
        <taxon>Chitinophaga</taxon>
    </lineage>
</organism>
<dbReference type="Pfam" id="PF09990">
    <property type="entry name" value="DUF2231"/>
    <property type="match status" value="1"/>
</dbReference>
<dbReference type="InterPro" id="IPR036922">
    <property type="entry name" value="Rieske_2Fe-2S_sf"/>
</dbReference>
<feature type="transmembrane region" description="Helical" evidence="5">
    <location>
        <begin position="12"/>
        <end position="36"/>
    </location>
</feature>
<keyword evidence="5" id="KW-1133">Transmembrane helix</keyword>
<evidence type="ECO:0000256" key="2">
    <source>
        <dbReference type="ARBA" id="ARBA00022723"/>
    </source>
</evidence>
<keyword evidence="5" id="KW-0812">Transmembrane</keyword>
<dbReference type="PANTHER" id="PTHR21496">
    <property type="entry name" value="FERREDOXIN-RELATED"/>
    <property type="match status" value="1"/>
</dbReference>
<dbReference type="SUPFAM" id="SSF50022">
    <property type="entry name" value="ISP domain"/>
    <property type="match status" value="1"/>
</dbReference>
<dbReference type="OrthoDB" id="593800at2"/>
<gene>
    <name evidence="7" type="ORF">LX66_4573</name>
</gene>
<proteinExistence type="predicted"/>
<dbReference type="InterPro" id="IPR017941">
    <property type="entry name" value="Rieske_2Fe-2S"/>
</dbReference>
<name>A0A562SU39_CHIJA</name>
<keyword evidence="8" id="KW-1185">Reference proteome</keyword>
<keyword evidence="2" id="KW-0479">Metal-binding</keyword>
<comment type="caution">
    <text evidence="7">The sequence shown here is derived from an EMBL/GenBank/DDBJ whole genome shotgun (WGS) entry which is preliminary data.</text>
</comment>
<dbReference type="Proteomes" id="UP000316778">
    <property type="component" value="Unassembled WGS sequence"/>
</dbReference>
<dbReference type="PANTHER" id="PTHR21496:SF23">
    <property type="entry name" value="3-PHENYLPROPIONATE_CINNAMIC ACID DIOXYGENASE FERREDOXIN SUBUNIT"/>
    <property type="match status" value="1"/>
</dbReference>
<evidence type="ECO:0000256" key="4">
    <source>
        <dbReference type="ARBA" id="ARBA00023014"/>
    </source>
</evidence>
<dbReference type="Gene3D" id="2.102.10.10">
    <property type="entry name" value="Rieske [2Fe-2S] iron-sulphur domain"/>
    <property type="match status" value="1"/>
</dbReference>
<evidence type="ECO:0000313" key="8">
    <source>
        <dbReference type="Proteomes" id="UP000316778"/>
    </source>
</evidence>
<dbReference type="InterPro" id="IPR019251">
    <property type="entry name" value="DUF2231_TM"/>
</dbReference>
<feature type="domain" description="Rieske" evidence="6">
    <location>
        <begin position="164"/>
        <end position="259"/>
    </location>
</feature>
<dbReference type="GO" id="GO:0051537">
    <property type="term" value="F:2 iron, 2 sulfur cluster binding"/>
    <property type="evidence" value="ECO:0007669"/>
    <property type="project" value="UniProtKB-KW"/>
</dbReference>
<evidence type="ECO:0000256" key="3">
    <source>
        <dbReference type="ARBA" id="ARBA00023004"/>
    </source>
</evidence>
<dbReference type="Pfam" id="PF00355">
    <property type="entry name" value="Rieske"/>
    <property type="match status" value="1"/>
</dbReference>
<evidence type="ECO:0000259" key="6">
    <source>
        <dbReference type="PROSITE" id="PS51296"/>
    </source>
</evidence>
<keyword evidence="3" id="KW-0408">Iron</keyword>
<protein>
    <submittedName>
        <fullName evidence="7">Putative membrane protein</fullName>
    </submittedName>
</protein>
<keyword evidence="5" id="KW-0472">Membrane</keyword>
<feature type="transmembrane region" description="Helical" evidence="5">
    <location>
        <begin position="109"/>
        <end position="136"/>
    </location>
</feature>
<dbReference type="PROSITE" id="PS51296">
    <property type="entry name" value="RIESKE"/>
    <property type="match status" value="1"/>
</dbReference>
<feature type="transmembrane region" description="Helical" evidence="5">
    <location>
        <begin position="42"/>
        <end position="66"/>
    </location>
</feature>
<dbReference type="RefSeq" id="WP_145717749.1">
    <property type="nucleotide sequence ID" value="NZ_BAAAFY010000002.1"/>
</dbReference>
<evidence type="ECO:0000313" key="7">
    <source>
        <dbReference type="EMBL" id="TWI84210.1"/>
    </source>
</evidence>
<dbReference type="GO" id="GO:0046872">
    <property type="term" value="F:metal ion binding"/>
    <property type="evidence" value="ECO:0007669"/>
    <property type="project" value="UniProtKB-KW"/>
</dbReference>
<keyword evidence="4" id="KW-0411">Iron-sulfur</keyword>
<sequence length="261" mass="28471">MKSTAHIKGHPIHPILIVFPIAFFIGTLLFDILALAGNRYDFAFVAICLQIAGVVSALLAAVPGIIDYLFTVPPKSSAKKRGTQHGLLNIFVVVLFFVAWLLKRDPYLPAFWIILLELAGVVGLGISGWMGGTLVYRNQIGVNPRYAGAGKWKEMHIDGRPEKVEVATADELQTDQMKLVHVHNKRIVLAKTEKGYVAFDDRCTHKGGSLAGGAMIYGTVQCPWHGSQFEATTGQVKAGPAKEGIVTYAVTEHNGKVYLNF</sequence>
<reference evidence="7 8" key="1">
    <citation type="journal article" date="2013" name="Stand. Genomic Sci.">
        <title>Genomic Encyclopedia of Type Strains, Phase I: The one thousand microbial genomes (KMG-I) project.</title>
        <authorList>
            <person name="Kyrpides N.C."/>
            <person name="Woyke T."/>
            <person name="Eisen J.A."/>
            <person name="Garrity G."/>
            <person name="Lilburn T.G."/>
            <person name="Beck B.J."/>
            <person name="Whitman W.B."/>
            <person name="Hugenholtz P."/>
            <person name="Klenk H.P."/>
        </authorList>
    </citation>
    <scope>NUCLEOTIDE SEQUENCE [LARGE SCALE GENOMIC DNA]</scope>
    <source>
        <strain evidence="7 8">DSM 13484</strain>
    </source>
</reference>
<evidence type="ECO:0000256" key="5">
    <source>
        <dbReference type="SAM" id="Phobius"/>
    </source>
</evidence>
<accession>A0A562SU39</accession>
<keyword evidence="1" id="KW-0001">2Fe-2S</keyword>